<dbReference type="InterPro" id="IPR002656">
    <property type="entry name" value="Acyl_transf_3_dom"/>
</dbReference>
<evidence type="ECO:0000313" key="5">
    <source>
        <dbReference type="Proteomes" id="UP001171165"/>
    </source>
</evidence>
<evidence type="ECO:0000259" key="3">
    <source>
        <dbReference type="Pfam" id="PF19040"/>
    </source>
</evidence>
<evidence type="ECO:0000259" key="2">
    <source>
        <dbReference type="Pfam" id="PF01757"/>
    </source>
</evidence>
<sequence length="608" mass="70015">MQSKKFRADINGLRAIAVLSVMFFHFNKELVPSGFAGVDVFFVISGFLMTSIIFRGLENNNFYIWNFLKARAKRIVPALVTIISITLAMGYLFLEPTTYKLAGEHGLSSLLFISNITYANESGYFDVDSFSKLFLHTWSLSVEWQFYILYPIALVALSKIISIKNLKKVVLLLAIFSFIFCVYFSSKDKTLSYFMIYTRAWEMLLGGVAFLFPLKTTDNKKRAIEVLGLILIIISFFIFSDADAWPSYNAMLPVFGAYLCILSNSNKTLLSNIIFQKIGLWSYSIYLVHWPLIVFLKKINIDISIYSYFIFTLLIAFINFQLIEKKRNYGYKSLSIYLLALLSSFYISKNGISDRIEAREEVVNFHQKYYGGVGIDRGGIARRYNSDKNVEVILVGDSLARQYANFMKNRGIGFIGVFEDGCFSMDGYHYTYTDKIKNACIKRFISLKDSVLKHPDANIIFAQDWSPYLRIHSNDGDIKTFNRNYIFEYLNSIKKISNKIYVIGLAQKPIKNVFECLNNNELPIYKHLPNLSSCTTPEKEIKNEYNYNIIDITKKLNIIYIDLDEILCENGLCKVVDDNNRPIYSDNKHFSIYGADYVGIEILKKINK</sequence>
<dbReference type="Pfam" id="PF01757">
    <property type="entry name" value="Acyl_transf_3"/>
    <property type="match status" value="1"/>
</dbReference>
<keyword evidence="4" id="KW-0012">Acyltransferase</keyword>
<feature type="transmembrane region" description="Helical" evidence="1">
    <location>
        <begin position="278"/>
        <end position="297"/>
    </location>
</feature>
<reference evidence="4" key="1">
    <citation type="submission" date="2023-06" db="EMBL/GenBank/DDBJ databases">
        <authorList>
            <consortium name="Clinical and Environmental Microbiology Branch: Whole genome sequencing antimicrobial resistance pathogens in the healthcare setting"/>
        </authorList>
    </citation>
    <scope>NUCLEOTIDE SEQUENCE</scope>
    <source>
        <strain evidence="4">Microbial</strain>
    </source>
</reference>
<dbReference type="GO" id="GO:0016020">
    <property type="term" value="C:membrane"/>
    <property type="evidence" value="ECO:0007669"/>
    <property type="project" value="TreeGrafter"/>
</dbReference>
<dbReference type="InterPro" id="IPR050879">
    <property type="entry name" value="Acyltransferase_3"/>
</dbReference>
<dbReference type="InterPro" id="IPR043968">
    <property type="entry name" value="SGNH"/>
</dbReference>
<feature type="transmembrane region" description="Helical" evidence="1">
    <location>
        <begin position="224"/>
        <end position="242"/>
    </location>
</feature>
<feature type="transmembrane region" description="Helical" evidence="1">
    <location>
        <begin position="169"/>
        <end position="186"/>
    </location>
</feature>
<dbReference type="Pfam" id="PF19040">
    <property type="entry name" value="SGNH"/>
    <property type="match status" value="1"/>
</dbReference>
<keyword evidence="4" id="KW-0808">Transferase</keyword>
<evidence type="ECO:0000313" key="4">
    <source>
        <dbReference type="EMBL" id="EKW9776534.1"/>
    </source>
</evidence>
<dbReference type="EMBL" id="ABKSPD020000008">
    <property type="protein sequence ID" value="EKW9776534.1"/>
    <property type="molecule type" value="Genomic_DNA"/>
</dbReference>
<keyword evidence="1" id="KW-0812">Transmembrane</keyword>
<feature type="transmembrane region" description="Helical" evidence="1">
    <location>
        <begin position="75"/>
        <end position="94"/>
    </location>
</feature>
<feature type="transmembrane region" description="Helical" evidence="1">
    <location>
        <begin position="248"/>
        <end position="266"/>
    </location>
</feature>
<dbReference type="SUPFAM" id="SSF52266">
    <property type="entry name" value="SGNH hydrolase"/>
    <property type="match status" value="1"/>
</dbReference>
<protein>
    <submittedName>
        <fullName evidence="4">Acyltransferase</fullName>
    </submittedName>
</protein>
<comment type="caution">
    <text evidence="4">The sequence shown here is derived from an EMBL/GenBank/DDBJ whole genome shotgun (WGS) entry which is preliminary data.</text>
</comment>
<feature type="transmembrane region" description="Helical" evidence="1">
    <location>
        <begin position="144"/>
        <end position="162"/>
    </location>
</feature>
<keyword evidence="1" id="KW-0472">Membrane</keyword>
<dbReference type="PANTHER" id="PTHR23028:SF53">
    <property type="entry name" value="ACYL_TRANSF_3 DOMAIN-CONTAINING PROTEIN"/>
    <property type="match status" value="1"/>
</dbReference>
<proteinExistence type="predicted"/>
<feature type="domain" description="SGNH" evidence="3">
    <location>
        <begin position="383"/>
        <end position="599"/>
    </location>
</feature>
<feature type="transmembrane region" description="Helical" evidence="1">
    <location>
        <begin position="192"/>
        <end position="212"/>
    </location>
</feature>
<gene>
    <name evidence="4" type="ORF">PW210_002363</name>
</gene>
<feature type="transmembrane region" description="Helical" evidence="1">
    <location>
        <begin position="329"/>
        <end position="347"/>
    </location>
</feature>
<feature type="domain" description="Acyltransferase 3" evidence="2">
    <location>
        <begin position="8"/>
        <end position="317"/>
    </location>
</feature>
<evidence type="ECO:0000256" key="1">
    <source>
        <dbReference type="SAM" id="Phobius"/>
    </source>
</evidence>
<dbReference type="AlphaFoldDB" id="A0AAN3YX63"/>
<accession>A0AAN3YX63</accession>
<feature type="transmembrane region" description="Helical" evidence="1">
    <location>
        <begin position="34"/>
        <end position="54"/>
    </location>
</feature>
<name>A0AAN3YX63_PROMI</name>
<dbReference type="GO" id="GO:0009103">
    <property type="term" value="P:lipopolysaccharide biosynthetic process"/>
    <property type="evidence" value="ECO:0007669"/>
    <property type="project" value="TreeGrafter"/>
</dbReference>
<dbReference type="GO" id="GO:0016747">
    <property type="term" value="F:acyltransferase activity, transferring groups other than amino-acyl groups"/>
    <property type="evidence" value="ECO:0007669"/>
    <property type="project" value="InterPro"/>
</dbReference>
<dbReference type="PANTHER" id="PTHR23028">
    <property type="entry name" value="ACETYLTRANSFERASE"/>
    <property type="match status" value="1"/>
</dbReference>
<organism evidence="4 5">
    <name type="scientific">Proteus mirabilis</name>
    <dbReference type="NCBI Taxonomy" id="584"/>
    <lineage>
        <taxon>Bacteria</taxon>
        <taxon>Pseudomonadati</taxon>
        <taxon>Pseudomonadota</taxon>
        <taxon>Gammaproteobacteria</taxon>
        <taxon>Enterobacterales</taxon>
        <taxon>Morganellaceae</taxon>
        <taxon>Proteus</taxon>
    </lineage>
</organism>
<feature type="transmembrane region" description="Helical" evidence="1">
    <location>
        <begin position="303"/>
        <end position="322"/>
    </location>
</feature>
<keyword evidence="1" id="KW-1133">Transmembrane helix</keyword>
<dbReference type="Proteomes" id="UP001171165">
    <property type="component" value="Unassembled WGS sequence"/>
</dbReference>